<dbReference type="PROSITE" id="PS51704">
    <property type="entry name" value="GP_PDE"/>
    <property type="match status" value="1"/>
</dbReference>
<feature type="chain" id="PRO_5031197342" evidence="1">
    <location>
        <begin position="30"/>
        <end position="286"/>
    </location>
</feature>
<evidence type="ECO:0000313" key="4">
    <source>
        <dbReference type="Proteomes" id="UP000542813"/>
    </source>
</evidence>
<dbReference type="Gene3D" id="3.20.20.190">
    <property type="entry name" value="Phosphatidylinositol (PI) phosphodiesterase"/>
    <property type="match status" value="1"/>
</dbReference>
<keyword evidence="1" id="KW-0732">Signal</keyword>
<dbReference type="GO" id="GO:0008889">
    <property type="term" value="F:glycerophosphodiester phosphodiesterase activity"/>
    <property type="evidence" value="ECO:0007669"/>
    <property type="project" value="UniProtKB-EC"/>
</dbReference>
<protein>
    <submittedName>
        <fullName evidence="3">Glycerophosphoryl diester phosphodiesterase</fullName>
        <ecNumber evidence="3">3.1.4.46</ecNumber>
    </submittedName>
</protein>
<gene>
    <name evidence="3" type="ORF">HD601_005141</name>
</gene>
<proteinExistence type="predicted"/>
<comment type="caution">
    <text evidence="3">The sequence shown here is derived from an EMBL/GenBank/DDBJ whole genome shotgun (WGS) entry which is preliminary data.</text>
</comment>
<evidence type="ECO:0000259" key="2">
    <source>
        <dbReference type="PROSITE" id="PS51704"/>
    </source>
</evidence>
<name>A0A7W9GVQ9_9ACTN</name>
<feature type="signal peptide" evidence="1">
    <location>
        <begin position="1"/>
        <end position="29"/>
    </location>
</feature>
<dbReference type="Pfam" id="PF03009">
    <property type="entry name" value="GDPD"/>
    <property type="match status" value="1"/>
</dbReference>
<dbReference type="GO" id="GO:0006629">
    <property type="term" value="P:lipid metabolic process"/>
    <property type="evidence" value="ECO:0007669"/>
    <property type="project" value="InterPro"/>
</dbReference>
<reference evidence="3 4" key="1">
    <citation type="submission" date="2020-08" db="EMBL/GenBank/DDBJ databases">
        <title>Sequencing the genomes of 1000 actinobacteria strains.</title>
        <authorList>
            <person name="Klenk H.-P."/>
        </authorList>
    </citation>
    <scope>NUCLEOTIDE SEQUENCE [LARGE SCALE GENOMIC DNA]</scope>
    <source>
        <strain evidence="3 4">DSM 102122</strain>
    </source>
</reference>
<evidence type="ECO:0000256" key="1">
    <source>
        <dbReference type="SAM" id="SignalP"/>
    </source>
</evidence>
<dbReference type="InterPro" id="IPR030395">
    <property type="entry name" value="GP_PDE_dom"/>
</dbReference>
<dbReference type="PANTHER" id="PTHR46211:SF1">
    <property type="entry name" value="GLYCEROPHOSPHODIESTER PHOSPHODIESTERASE, CYTOPLASMIC"/>
    <property type="match status" value="1"/>
</dbReference>
<dbReference type="EC" id="3.1.4.46" evidence="3"/>
<sequence>MPNSLLKRTLVVSALVAVGATAAVAPAQATGRFHNPANIAHHGASAAAPENTLVAIDLAYDQGADYAEVEIQRTSDGELVAIQDAGLARTTNVEEVFPGRSPYLVRDFTLAELRQLDAGSWFGAQFAGERIPTLSEVIAEAGYRDGIVIEIRNAALYPGIEEDVRDELAANPYYLVRALLLNKLVVKSASVDSANAFHALAPYVPVGVIYDFRPADADLVAVSEWAHEVDIVTSVADEAHIDRIKELGLKVSVHTVDTETLMTRYIDRDVNGIVTNVPALLAGLLD</sequence>
<evidence type="ECO:0000313" key="3">
    <source>
        <dbReference type="EMBL" id="MBB5790566.1"/>
    </source>
</evidence>
<accession>A0A7W9GVQ9</accession>
<dbReference type="AlphaFoldDB" id="A0A7W9GVQ9"/>
<dbReference type="SUPFAM" id="SSF51695">
    <property type="entry name" value="PLC-like phosphodiesterases"/>
    <property type="match status" value="1"/>
</dbReference>
<dbReference type="RefSeq" id="WP_184826718.1">
    <property type="nucleotide sequence ID" value="NZ_JACHMM010000001.1"/>
</dbReference>
<dbReference type="InterPro" id="IPR017946">
    <property type="entry name" value="PLC-like_Pdiesterase_TIM-brl"/>
</dbReference>
<dbReference type="EMBL" id="JACHMM010000001">
    <property type="protein sequence ID" value="MBB5790566.1"/>
    <property type="molecule type" value="Genomic_DNA"/>
</dbReference>
<dbReference type="PANTHER" id="PTHR46211">
    <property type="entry name" value="GLYCEROPHOSPHORYL DIESTER PHOSPHODIESTERASE"/>
    <property type="match status" value="1"/>
</dbReference>
<feature type="domain" description="GP-PDE" evidence="2">
    <location>
        <begin position="36"/>
        <end position="285"/>
    </location>
</feature>
<keyword evidence="3" id="KW-0378">Hydrolase</keyword>
<dbReference type="Proteomes" id="UP000542813">
    <property type="component" value="Unassembled WGS sequence"/>
</dbReference>
<organism evidence="3 4">
    <name type="scientific">Jiangella mangrovi</name>
    <dbReference type="NCBI Taxonomy" id="1524084"/>
    <lineage>
        <taxon>Bacteria</taxon>
        <taxon>Bacillati</taxon>
        <taxon>Actinomycetota</taxon>
        <taxon>Actinomycetes</taxon>
        <taxon>Jiangellales</taxon>
        <taxon>Jiangellaceae</taxon>
        <taxon>Jiangella</taxon>
    </lineage>
</organism>
<keyword evidence="4" id="KW-1185">Reference proteome</keyword>